<evidence type="ECO:0000256" key="4">
    <source>
        <dbReference type="SAM" id="SignalP"/>
    </source>
</evidence>
<dbReference type="PANTHER" id="PTHR11177">
    <property type="entry name" value="CHITINASE"/>
    <property type="match status" value="1"/>
</dbReference>
<evidence type="ECO:0000256" key="3">
    <source>
        <dbReference type="SAM" id="MobiDB-lite"/>
    </source>
</evidence>
<gene>
    <name evidence="6" type="ORF">P8C59_009144</name>
</gene>
<dbReference type="GO" id="GO:0008061">
    <property type="term" value="F:chitin binding"/>
    <property type="evidence" value="ECO:0007669"/>
    <property type="project" value="InterPro"/>
</dbReference>
<dbReference type="Proteomes" id="UP001217918">
    <property type="component" value="Unassembled WGS sequence"/>
</dbReference>
<feature type="region of interest" description="Disordered" evidence="3">
    <location>
        <begin position="988"/>
        <end position="1015"/>
    </location>
</feature>
<dbReference type="InterPro" id="IPR029476">
    <property type="entry name" value="DNase_NucA_NucB"/>
</dbReference>
<dbReference type="SUPFAM" id="SSF51445">
    <property type="entry name" value="(Trans)glycosidases"/>
    <property type="match status" value="1"/>
</dbReference>
<sequence>MVSPSSVSIYYFGLLVLPLCLVDLVDGQAATLVYNCAKLPSICRNVNSVNPLQAVIGNTAAGNLGLLDPGQTPGGLDYLTLTLGRSTDTNKANKEARRNVACSSSWYTNVLNACPRTNQPPVVLAGSSYSSGWAGQRFVQNGVTLGMAGYNVIANQANTGPSGAFWSCDEWPPATTTNGGIGAQTYCAPQNYKCSSTMRALGAGMNGEQDIQGNSHNILRTILQKLNPGQSLINFKFQTTWQDDDDVPGAYVEWTEADGEYVNNIFSRADDVPLMRYALFFSNGSIQYYARPMTVNEMHEKYSANSTFSTVVVRDELTRDTPVNGQSSTSDSLRPTNRTVISPVRQQFDRLAKSPPLPMVEMARSYIQKLGSVHVVPYLNQVLSLLPSSRSPQRRRGTWRRSKDSVIGPVDTIFTRQKTDQCSASSPCPDGSCCNNQGGCGYGPANCGDGNCTNTCDATAFYYGYCGTGSDFCSSPQPDAPCQAGFGSCDEVAAPTCGGSSASGRSMAYYQVSNSYSRECQRISPSQIDTTGLTHLILAFVSIDPTSFEIVPVDSRDVPLYSDFTARKSDGLQTWVSVGGWDFNDPGPTQTTFSDMAGSAAHRARFIASAESFMQQYGFQGIDIDWEYPGAPDRAGQSDDTANFVTLLQEMKAAYGSSYGISATIPASYWYLRWFDPLQMQPYVDFFNLLSYDLHGPWDKTVVDIGPVILGQTNIPELYNWTLPLWYAGVDPGKINMGLAYYGRGYTVANVDCTEAGCGWSGTSRPAPCTNFGGVMSLEEMQQIVIPEVAVEPILDSNAMMKYLVWADQWVGYDDLETIAMKKTWASSHCFGGTVLWSIDLYSGVGSGNTPDGLGDPSSTDPGGSGGNSGGDSEGDQSVVYIDPSIWAEPEPVIQCEPPCTFVLPPRPLPTRSTVTFPLYTTSLDVAWSTSTGWTRIRQTTTLTIPPLVVTEIPVWAYTVTDTDTATVILKTFYITESIRPPPFTITDDANPLKQSGVTHPPVTRTITPPPSPYSFTRTSSSTVVAGLFPVVTYKPGKPGPICKSGCGTPCLLFCHEPCLLDCTDGGNDFPDPEDPDPPKRPTPTEETDPTPTGQATTLPAEPTDTAGDEPGNEEEEDDDDQCAFEFGLPAPTLVDPNFGATGTQTLSKPAPAPTPAPPPDPAPPGPNPDTESLHCYNSGASTSRGSMIDGVNGFCDHFGGRVLDASDAGAEHTLTYTLDNIDVTGGTGAECVFSFGLAGCWEYLTLQVTVTNGCRFTVDGPAATDDCGRIFRQAIDQCDTSSTQYKQGGTVTSNCAVWRIDPNVEL</sequence>
<keyword evidence="7" id="KW-1185">Reference proteome</keyword>
<dbReference type="Pfam" id="PF00704">
    <property type="entry name" value="Glyco_hydro_18"/>
    <property type="match status" value="1"/>
</dbReference>
<feature type="compositionally biased region" description="Acidic residues" evidence="3">
    <location>
        <begin position="1107"/>
        <end position="1123"/>
    </location>
</feature>
<feature type="compositionally biased region" description="Pro residues" evidence="3">
    <location>
        <begin position="1151"/>
        <end position="1168"/>
    </location>
</feature>
<dbReference type="GO" id="GO:0005975">
    <property type="term" value="P:carbohydrate metabolic process"/>
    <property type="evidence" value="ECO:0007669"/>
    <property type="project" value="InterPro"/>
</dbReference>
<dbReference type="InterPro" id="IPR029070">
    <property type="entry name" value="Chitinase_insertion_sf"/>
</dbReference>
<dbReference type="SMART" id="SM00636">
    <property type="entry name" value="Glyco_18"/>
    <property type="match status" value="1"/>
</dbReference>
<feature type="signal peptide" evidence="4">
    <location>
        <begin position="1"/>
        <end position="27"/>
    </location>
</feature>
<dbReference type="InterPro" id="IPR050314">
    <property type="entry name" value="Glycosyl_Hydrlase_18"/>
</dbReference>
<feature type="compositionally biased region" description="Gly residues" evidence="3">
    <location>
        <begin position="863"/>
        <end position="872"/>
    </location>
</feature>
<dbReference type="SUPFAM" id="SSF54556">
    <property type="entry name" value="Chitinase insertion domain"/>
    <property type="match status" value="1"/>
</dbReference>
<evidence type="ECO:0000313" key="6">
    <source>
        <dbReference type="EMBL" id="KAK2074978.1"/>
    </source>
</evidence>
<accession>A0AAD9IC09</accession>
<evidence type="ECO:0000313" key="7">
    <source>
        <dbReference type="Proteomes" id="UP001217918"/>
    </source>
</evidence>
<feature type="domain" description="GH18" evidence="5">
    <location>
        <begin position="504"/>
        <end position="857"/>
    </location>
</feature>
<name>A0AAD9IC09_9PEZI</name>
<comment type="similarity">
    <text evidence="1">Belongs to the glycosyl hydrolase 18 family. Chitinase class V subfamily.</text>
</comment>
<dbReference type="InterPro" id="IPR011583">
    <property type="entry name" value="Chitinase_II/V-like_cat"/>
</dbReference>
<dbReference type="EC" id="3.2.1.14" evidence="2"/>
<evidence type="ECO:0000256" key="1">
    <source>
        <dbReference type="ARBA" id="ARBA00008682"/>
    </source>
</evidence>
<dbReference type="InterPro" id="IPR017853">
    <property type="entry name" value="GH"/>
</dbReference>
<feature type="compositionally biased region" description="Low complexity" evidence="3">
    <location>
        <begin position="851"/>
        <end position="862"/>
    </location>
</feature>
<evidence type="ECO:0000259" key="5">
    <source>
        <dbReference type="PROSITE" id="PS51910"/>
    </source>
</evidence>
<dbReference type="Pfam" id="PF14040">
    <property type="entry name" value="DNase_NucA_NucB"/>
    <property type="match status" value="1"/>
</dbReference>
<dbReference type="GO" id="GO:0008843">
    <property type="term" value="F:endochitinase activity"/>
    <property type="evidence" value="ECO:0007669"/>
    <property type="project" value="UniProtKB-EC"/>
</dbReference>
<reference evidence="6" key="1">
    <citation type="journal article" date="2023" name="Mol. Plant Microbe Interact.">
        <title>Elucidating the Obligate Nature and Biological Capacity of an Invasive Fungal Corn Pathogen.</title>
        <authorList>
            <person name="MacCready J.S."/>
            <person name="Roggenkamp E.M."/>
            <person name="Gdanetz K."/>
            <person name="Chilvers M.I."/>
        </authorList>
    </citation>
    <scope>NUCLEOTIDE SEQUENCE</scope>
    <source>
        <strain evidence="6">PM02</strain>
    </source>
</reference>
<organism evidence="6 7">
    <name type="scientific">Phyllachora maydis</name>
    <dbReference type="NCBI Taxonomy" id="1825666"/>
    <lineage>
        <taxon>Eukaryota</taxon>
        <taxon>Fungi</taxon>
        <taxon>Dikarya</taxon>
        <taxon>Ascomycota</taxon>
        <taxon>Pezizomycotina</taxon>
        <taxon>Sordariomycetes</taxon>
        <taxon>Sordariomycetidae</taxon>
        <taxon>Phyllachorales</taxon>
        <taxon>Phyllachoraceae</taxon>
        <taxon>Phyllachora</taxon>
    </lineage>
</organism>
<feature type="region of interest" description="Disordered" evidence="3">
    <location>
        <begin position="848"/>
        <end position="875"/>
    </location>
</feature>
<dbReference type="Gene3D" id="3.10.50.10">
    <property type="match status" value="1"/>
</dbReference>
<dbReference type="InterPro" id="IPR001223">
    <property type="entry name" value="Glyco_hydro18_cat"/>
</dbReference>
<keyword evidence="4" id="KW-0732">Signal</keyword>
<dbReference type="PANTHER" id="PTHR11177:SF333">
    <property type="entry name" value="CHITINASE"/>
    <property type="match status" value="1"/>
</dbReference>
<comment type="caution">
    <text evidence="6">The sequence shown here is derived from an EMBL/GenBank/DDBJ whole genome shotgun (WGS) entry which is preliminary data.</text>
</comment>
<dbReference type="PROSITE" id="PS51910">
    <property type="entry name" value="GH18_2"/>
    <property type="match status" value="1"/>
</dbReference>
<dbReference type="EMBL" id="JAQQPM010000009">
    <property type="protein sequence ID" value="KAK2074978.1"/>
    <property type="molecule type" value="Genomic_DNA"/>
</dbReference>
<feature type="region of interest" description="Disordered" evidence="3">
    <location>
        <begin position="1070"/>
        <end position="1179"/>
    </location>
</feature>
<feature type="chain" id="PRO_5042108626" description="chitinase" evidence="4">
    <location>
        <begin position="28"/>
        <end position="1307"/>
    </location>
</feature>
<protein>
    <recommendedName>
        <fullName evidence="2">chitinase</fullName>
        <ecNumber evidence="2">3.2.1.14</ecNumber>
    </recommendedName>
</protein>
<evidence type="ECO:0000256" key="2">
    <source>
        <dbReference type="ARBA" id="ARBA00012729"/>
    </source>
</evidence>
<dbReference type="Gene3D" id="3.20.20.80">
    <property type="entry name" value="Glycosidases"/>
    <property type="match status" value="1"/>
</dbReference>
<proteinExistence type="inferred from homology"/>